<proteinExistence type="predicted"/>
<evidence type="ECO:0008006" key="4">
    <source>
        <dbReference type="Google" id="ProtNLM"/>
    </source>
</evidence>
<evidence type="ECO:0000313" key="3">
    <source>
        <dbReference type="Proteomes" id="UP001365781"/>
    </source>
</evidence>
<dbReference type="EMBL" id="JBBAYM010000002">
    <property type="protein sequence ID" value="MEI5608219.1"/>
    <property type="molecule type" value="Genomic_DNA"/>
</dbReference>
<keyword evidence="3" id="KW-1185">Reference proteome</keyword>
<organism evidence="2 3">
    <name type="scientific">Streptomyces brasiliscabiei</name>
    <dbReference type="NCBI Taxonomy" id="2736302"/>
    <lineage>
        <taxon>Bacteria</taxon>
        <taxon>Bacillati</taxon>
        <taxon>Actinomycetota</taxon>
        <taxon>Actinomycetes</taxon>
        <taxon>Kitasatosporales</taxon>
        <taxon>Streptomycetaceae</taxon>
        <taxon>Streptomyces</taxon>
    </lineage>
</organism>
<reference evidence="2 3" key="1">
    <citation type="submission" date="2024-03" db="EMBL/GenBank/DDBJ databases">
        <title>First Report of Pectobacterium brasiliscabiei causing potato scab in china.</title>
        <authorList>
            <person name="Handique U."/>
        </authorList>
    </citation>
    <scope>NUCLEOTIDE SEQUENCE [LARGE SCALE GENOMIC DNA]</scope>
    <source>
        <strain evidence="2 3">ZRIMU1503</strain>
    </source>
</reference>
<dbReference type="Proteomes" id="UP001365781">
    <property type="component" value="Unassembled WGS sequence"/>
</dbReference>
<feature type="compositionally biased region" description="Acidic residues" evidence="1">
    <location>
        <begin position="158"/>
        <end position="180"/>
    </location>
</feature>
<evidence type="ECO:0000256" key="1">
    <source>
        <dbReference type="SAM" id="MobiDB-lite"/>
    </source>
</evidence>
<gene>
    <name evidence="2" type="ORF">WB403_03520</name>
</gene>
<evidence type="ECO:0000313" key="2">
    <source>
        <dbReference type="EMBL" id="MEI5608219.1"/>
    </source>
</evidence>
<accession>A0ABU8G4V0</accession>
<name>A0ABU8G4V0_9ACTN</name>
<feature type="region of interest" description="Disordered" evidence="1">
    <location>
        <begin position="147"/>
        <end position="180"/>
    </location>
</feature>
<protein>
    <recommendedName>
        <fullName evidence="4">DGQHR domain-containing protein</fullName>
    </recommendedName>
</protein>
<dbReference type="RefSeq" id="WP_336538156.1">
    <property type="nucleotide sequence ID" value="NZ_JBBAYL010000005.1"/>
</dbReference>
<comment type="caution">
    <text evidence="2">The sequence shown here is derived from an EMBL/GenBank/DDBJ whole genome shotgun (WGS) entry which is preliminary data.</text>
</comment>
<sequence>MASISRSYEAFRTLQTPESKPLILFSAPAVEIAQWSGVPERRRLAGEETAGFQREQDPGRVRELARFFKDHRNVSQNPLLGALQDEAKVQFKESSPGSSFGFLKITYEDYSNVPLLELLERLTRRLEERVSTLKDSAVDEDRVALLLERESQRGAPTDSDEDEQSGDSVSDDANETISADEGDDANNALLAEETHLADFHAELKARIRVLQHLGIDDAEEIQGFTKAALLGYLKPVVLVDGQHRLRGAVVSAEQLTETPEAEELIMESVLAGTDPDVAGKDLLLKKSRHLPVSLLMDSSPSEHVFQFVVVNQKAVLMGSALLGTIISTSLGREELQSVRERLKGAGIRLEDSQAIAYLTRAEESPFRGLVQTGVSGDRSDLLKWSVLQSLVTVFRKLQGGRPYHERTDYARAWKAEYLFNCGLVSGETLDEKFADWSRPDGPWREIFIRFYSHVRDYFGDTEELDTYNAWGSTANSNLFNKISLTILACDYFDFIYTQGESLESMDDFDVTLKKWLKEGRVNASYFSRDWRLEKVKKDQLVVKRLWSQNWHEYRKVPANGFPRKFKP</sequence>